<comment type="caution">
    <text evidence="1">The sequence shown here is derived from an EMBL/GenBank/DDBJ whole genome shotgun (WGS) entry which is preliminary data.</text>
</comment>
<accession>A0AAD8GP56</accession>
<evidence type="ECO:0000313" key="2">
    <source>
        <dbReference type="Proteomes" id="UP001237642"/>
    </source>
</evidence>
<protein>
    <submittedName>
        <fullName evidence="1">Uncharacterized protein</fullName>
    </submittedName>
</protein>
<name>A0AAD8GP56_9APIA</name>
<proteinExistence type="predicted"/>
<organism evidence="1 2">
    <name type="scientific">Heracleum sosnowskyi</name>
    <dbReference type="NCBI Taxonomy" id="360622"/>
    <lineage>
        <taxon>Eukaryota</taxon>
        <taxon>Viridiplantae</taxon>
        <taxon>Streptophyta</taxon>
        <taxon>Embryophyta</taxon>
        <taxon>Tracheophyta</taxon>
        <taxon>Spermatophyta</taxon>
        <taxon>Magnoliopsida</taxon>
        <taxon>eudicotyledons</taxon>
        <taxon>Gunneridae</taxon>
        <taxon>Pentapetalae</taxon>
        <taxon>asterids</taxon>
        <taxon>campanulids</taxon>
        <taxon>Apiales</taxon>
        <taxon>Apiaceae</taxon>
        <taxon>Apioideae</taxon>
        <taxon>apioid superclade</taxon>
        <taxon>Tordylieae</taxon>
        <taxon>Tordyliinae</taxon>
        <taxon>Heracleum</taxon>
    </lineage>
</organism>
<dbReference type="Proteomes" id="UP001237642">
    <property type="component" value="Unassembled WGS sequence"/>
</dbReference>
<evidence type="ECO:0000313" key="1">
    <source>
        <dbReference type="EMBL" id="KAK1351674.1"/>
    </source>
</evidence>
<sequence>MRRRTRTSVPPTLLPVLIRPPTTLHDHHHYNIHVVSDVDGPVSELREVDRLTITKFQPVVPIVPKYSMFVHNHFGLLLEPAPQQTQLPIHSDNTVYHNYIHLHHHHDLNEGNFDYRLLTRHIPPLHHLVSIENPYPQNPWVYHTLEITLKIHLSNPWVYHTHEITL</sequence>
<gene>
    <name evidence="1" type="ORF">POM88_054133</name>
</gene>
<dbReference type="AlphaFoldDB" id="A0AAD8GP56"/>
<reference evidence="1" key="2">
    <citation type="submission" date="2023-05" db="EMBL/GenBank/DDBJ databases">
        <authorList>
            <person name="Schelkunov M.I."/>
        </authorList>
    </citation>
    <scope>NUCLEOTIDE SEQUENCE</scope>
    <source>
        <strain evidence="1">Hsosn_3</strain>
        <tissue evidence="1">Leaf</tissue>
    </source>
</reference>
<keyword evidence="2" id="KW-1185">Reference proteome</keyword>
<reference evidence="1" key="1">
    <citation type="submission" date="2023-02" db="EMBL/GenBank/DDBJ databases">
        <title>Genome of toxic invasive species Heracleum sosnowskyi carries increased number of genes despite the absence of recent whole-genome duplications.</title>
        <authorList>
            <person name="Schelkunov M."/>
            <person name="Shtratnikova V."/>
            <person name="Makarenko M."/>
            <person name="Klepikova A."/>
            <person name="Omelchenko D."/>
            <person name="Novikova G."/>
            <person name="Obukhova E."/>
            <person name="Bogdanov V."/>
            <person name="Penin A."/>
            <person name="Logacheva M."/>
        </authorList>
    </citation>
    <scope>NUCLEOTIDE SEQUENCE</scope>
    <source>
        <strain evidence="1">Hsosn_3</strain>
        <tissue evidence="1">Leaf</tissue>
    </source>
</reference>
<dbReference type="EMBL" id="JAUIZM010000028">
    <property type="protein sequence ID" value="KAK1351674.1"/>
    <property type="molecule type" value="Genomic_DNA"/>
</dbReference>